<evidence type="ECO:0000313" key="1">
    <source>
        <dbReference type="EMBL" id="BAO81324.1"/>
    </source>
</evidence>
<proteinExistence type="predicted"/>
<dbReference type="KEGG" id="cbaa:SRAA_1470"/>
<organism evidence="1 2">
    <name type="scientific">Serpentinimonas raichei</name>
    <dbReference type="NCBI Taxonomy" id="1458425"/>
    <lineage>
        <taxon>Bacteria</taxon>
        <taxon>Pseudomonadati</taxon>
        <taxon>Pseudomonadota</taxon>
        <taxon>Betaproteobacteria</taxon>
        <taxon>Burkholderiales</taxon>
        <taxon>Comamonadaceae</taxon>
        <taxon>Serpentinimonas</taxon>
    </lineage>
</organism>
<gene>
    <name evidence="1" type="ORF">SRAA_1470</name>
</gene>
<protein>
    <submittedName>
        <fullName evidence="1">Thiamine biosynthesis enzyme ThiH and related uncharacterized enzymes</fullName>
    </submittedName>
</protein>
<dbReference type="AlphaFoldDB" id="A0A060NR19"/>
<accession>A0A060NR19</accession>
<reference evidence="1 2" key="1">
    <citation type="journal article" date="2014" name="Nat. Commun.">
        <title>Physiological and genomic features of highly alkaliphilic hydrogen-utilizing Betaproteobacteria from a continental serpentinizing site.</title>
        <authorList>
            <person name="Suzuki S."/>
            <person name="Kuenen J.G."/>
            <person name="Schipper K."/>
            <person name="van der Velde S."/>
            <person name="Ishii S."/>
            <person name="Wu A."/>
            <person name="Sorokin D.Y."/>
            <person name="Tenney A."/>
            <person name="Meng X.Y."/>
            <person name="Morrill P.L."/>
            <person name="Kamagata Y."/>
            <person name="Muyzer G."/>
            <person name="Nealson K.H."/>
        </authorList>
    </citation>
    <scope>NUCLEOTIDE SEQUENCE [LARGE SCALE GENOMIC DNA]</scope>
    <source>
        <strain evidence="1 2">A1</strain>
    </source>
</reference>
<evidence type="ECO:0000313" key="2">
    <source>
        <dbReference type="Proteomes" id="UP000067461"/>
    </source>
</evidence>
<name>A0A060NR19_9BURK</name>
<dbReference type="HOGENOM" id="CLU_1413038_0_0_4"/>
<dbReference type="STRING" id="1458425.SRAA_1470"/>
<dbReference type="EMBL" id="AP014568">
    <property type="protein sequence ID" value="BAO81324.1"/>
    <property type="molecule type" value="Genomic_DNA"/>
</dbReference>
<dbReference type="Proteomes" id="UP000067461">
    <property type="component" value="Chromosome"/>
</dbReference>
<keyword evidence="2" id="KW-1185">Reference proteome</keyword>
<sequence length="192" mass="21624">MALEVTPMENDRTLDSLLDEYLLETKPELWHARPVLSQSQWAVFNGLVSRLEDDDHVVLAGCALSAFFDPTRHQAGHTHDVKKMSALFAIAHGRNKIETKPLLFITDEESDASGATDFLDLRGAPMLRFEPLVSPEEFVEKSVSRLGISRNYSGDRQPINLIERNVAFQISAMTPHICLHEPESVTPHQKYC</sequence>